<dbReference type="AlphaFoldDB" id="A0A1M7UD00"/>
<protein>
    <submittedName>
        <fullName evidence="1">Uncharacterized protein</fullName>
    </submittedName>
</protein>
<dbReference type="Proteomes" id="UP000184096">
    <property type="component" value="Chromosome I"/>
</dbReference>
<sequence>MSTIAASASHINPVNETLYRQSNLLGDWKGTTKQNHAAVEFKVISINGSTAQVEYTHNGRTERGQATVSQNSISFGNVTIATRNGTQAAFEFAYQPSGQLAATGTQTAVLTKDASATAANANPLVGSWTGATVDHTASFTVSSIDGRDAQVKYAVDGRSGQGTGDVSKNSVLLGNVAFNNIDGTHGTVTYQTYLHQTITLPVTKFVPKTA</sequence>
<dbReference type="EMBL" id="LT670849">
    <property type="protein sequence ID" value="SHN80873.1"/>
    <property type="molecule type" value="Genomic_DNA"/>
</dbReference>
<keyword evidence="2" id="KW-1185">Reference proteome</keyword>
<reference evidence="2" key="1">
    <citation type="submission" date="2016-11" db="EMBL/GenBank/DDBJ databases">
        <authorList>
            <person name="Varghese N."/>
            <person name="Submissions S."/>
        </authorList>
    </citation>
    <scope>NUCLEOTIDE SEQUENCE [LARGE SCALE GENOMIC DNA]</scope>
    <source>
        <strain evidence="2">GAS401</strain>
    </source>
</reference>
<evidence type="ECO:0000313" key="2">
    <source>
        <dbReference type="Proteomes" id="UP000184096"/>
    </source>
</evidence>
<accession>A0A1M7UD00</accession>
<dbReference type="RefSeq" id="WP_072821179.1">
    <property type="nucleotide sequence ID" value="NZ_LT670849.1"/>
</dbReference>
<name>A0A1M7UD00_9BRAD</name>
<proteinExistence type="predicted"/>
<gene>
    <name evidence="1" type="ORF">SAMN05444170_4532</name>
</gene>
<organism evidence="1 2">
    <name type="scientific">Bradyrhizobium erythrophlei</name>
    <dbReference type="NCBI Taxonomy" id="1437360"/>
    <lineage>
        <taxon>Bacteria</taxon>
        <taxon>Pseudomonadati</taxon>
        <taxon>Pseudomonadota</taxon>
        <taxon>Alphaproteobacteria</taxon>
        <taxon>Hyphomicrobiales</taxon>
        <taxon>Nitrobacteraceae</taxon>
        <taxon>Bradyrhizobium</taxon>
    </lineage>
</organism>
<evidence type="ECO:0000313" key="1">
    <source>
        <dbReference type="EMBL" id="SHN80873.1"/>
    </source>
</evidence>
<dbReference type="OrthoDB" id="8227976at2"/>